<organism evidence="1 2">
    <name type="scientific">Pistacia atlantica</name>
    <dbReference type="NCBI Taxonomy" id="434234"/>
    <lineage>
        <taxon>Eukaryota</taxon>
        <taxon>Viridiplantae</taxon>
        <taxon>Streptophyta</taxon>
        <taxon>Embryophyta</taxon>
        <taxon>Tracheophyta</taxon>
        <taxon>Spermatophyta</taxon>
        <taxon>Magnoliopsida</taxon>
        <taxon>eudicotyledons</taxon>
        <taxon>Gunneridae</taxon>
        <taxon>Pentapetalae</taxon>
        <taxon>rosids</taxon>
        <taxon>malvids</taxon>
        <taxon>Sapindales</taxon>
        <taxon>Anacardiaceae</taxon>
        <taxon>Pistacia</taxon>
    </lineage>
</organism>
<proteinExistence type="predicted"/>
<gene>
    <name evidence="1" type="ORF">Patl1_04911</name>
</gene>
<sequence length="693" mass="78250">MDLDPDDVFRDDEDDENELLQERESTKEYVVYLVDASPKMFSTSTSAEDQKNESHFHIVVSCIAQSLKTQIINRSYDEVAICFFNTREKKNMQDLNGVFVYNVAERDSLDRPTARFIKEFDCIEESFVKEIGSQYGIVSGSRENSIYNALWVAQGLLRKGSAKTADKRILLFTNEDDPFGSIKGAAKTDMTRTTLQRAKDAQDLGISIELLPLNRPGEEFNVSLFYSGLIGLEGDDLALFMPSVGQKDIDILHLVVLVVFSCPRLPAVDLSNVILKLQKPWAQDFLDFRLEDMKDQLRKRMFTKRIVKRISFIIANGLSIELNSYALIRPTVPGATTWLDSVTNRPLKTERSFICADTGALMQEPPKRFQSYKNENIKFSTAELSEIKRVSTGHLRLLGFKPLSCLKDYHNLRPSTFLFPSDKEVVGSARIFIALHRSMLRLQRFAVAFYGNPSNPHLVALVAQDEIISNGGQLEPPGMHMIYLPYSDDIRNFHSSPDVVPRATDDQVKKAAALMKRIDLKDFSVCQFANPAVQRHYAVLQALALEEDEMPDINDETLPDEEGMSRPGVVKAIEEFKLSVYGEDYDEESECAGNGKVSEASKKRKAVAENAVKESANYDWADLADNGKVKQYVATFYFNPHVEGFDRAGVEVLLVGTRPSSYREKRNLDQQNINTHGKMSKYAMVMLCNPCCD</sequence>
<comment type="caution">
    <text evidence="1">The sequence shown here is derived from an EMBL/GenBank/DDBJ whole genome shotgun (WGS) entry which is preliminary data.</text>
</comment>
<evidence type="ECO:0000313" key="2">
    <source>
        <dbReference type="Proteomes" id="UP001164250"/>
    </source>
</evidence>
<dbReference type="Proteomes" id="UP001164250">
    <property type="component" value="Chromosome 3"/>
</dbReference>
<dbReference type="EMBL" id="CM047899">
    <property type="protein sequence ID" value="KAJ0102893.1"/>
    <property type="molecule type" value="Genomic_DNA"/>
</dbReference>
<keyword evidence="2" id="KW-1185">Reference proteome</keyword>
<accession>A0ACC1BUK5</accession>
<name>A0ACC1BUK5_9ROSI</name>
<evidence type="ECO:0000313" key="1">
    <source>
        <dbReference type="EMBL" id="KAJ0102893.1"/>
    </source>
</evidence>
<reference evidence="2" key="1">
    <citation type="journal article" date="2023" name="G3 (Bethesda)">
        <title>Genome assembly and association tests identify interacting loci associated with vigor, precocity, and sex in interspecific pistachio rootstocks.</title>
        <authorList>
            <person name="Palmer W."/>
            <person name="Jacygrad E."/>
            <person name="Sagayaradj S."/>
            <person name="Cavanaugh K."/>
            <person name="Han R."/>
            <person name="Bertier L."/>
            <person name="Beede B."/>
            <person name="Kafkas S."/>
            <person name="Golino D."/>
            <person name="Preece J."/>
            <person name="Michelmore R."/>
        </authorList>
    </citation>
    <scope>NUCLEOTIDE SEQUENCE [LARGE SCALE GENOMIC DNA]</scope>
</reference>
<protein>
    <submittedName>
        <fullName evidence="1">Uncharacterized protein</fullName>
    </submittedName>
</protein>